<evidence type="ECO:0000313" key="8">
    <source>
        <dbReference type="Proteomes" id="UP000823902"/>
    </source>
</evidence>
<comment type="caution">
    <text evidence="7">The sequence shown here is derived from an EMBL/GenBank/DDBJ whole genome shotgun (WGS) entry which is preliminary data.</text>
</comment>
<dbReference type="PANTHER" id="PTHR32196:SF63">
    <property type="entry name" value="INNER MEMBRANE ABC TRANSPORTER PERMEASE PROTEIN YJFF"/>
    <property type="match status" value="1"/>
</dbReference>
<name>A0A9D2Q753_9FIRM</name>
<gene>
    <name evidence="7" type="ORF">H9697_04280</name>
</gene>
<keyword evidence="3 6" id="KW-0812">Transmembrane</keyword>
<feature type="transmembrane region" description="Helical" evidence="6">
    <location>
        <begin position="86"/>
        <end position="106"/>
    </location>
</feature>
<comment type="subcellular location">
    <subcellularLocation>
        <location evidence="1">Cell membrane</location>
        <topology evidence="1">Multi-pass membrane protein</topology>
    </subcellularLocation>
</comment>
<sequence>MALSTKKSAAAGQVQKKRKKITDANLLLIITIAIFLIMYIGAMIFLGGGFLNAQNLFNILMQQSALIITACGMSLVMITGGIDISVGGVVALVCMSCAVSLDYMHWNVPMSILLALGIGLAYGIVQGFLVAYLEIQPFIISLAGMFFARGMTTIVHTEPFNVENEAFTALKNTRIIVPGMGNVNRLGNYIDAYINIGVIVALIVVVGLFVMLRWTKLGRSFYAVGGNRQSALMLGINVRRTRFIAHLMCSVLAGIAGYVYFLYVGSGSASHASGMEMDAIASSIIGGTLLTGGVGNIIGTFVGVLSLSTIQNIVSSVGLDEAWWTGITVAAMLCLFLVIQSVITSRKRD</sequence>
<dbReference type="GO" id="GO:0022857">
    <property type="term" value="F:transmembrane transporter activity"/>
    <property type="evidence" value="ECO:0007669"/>
    <property type="project" value="InterPro"/>
</dbReference>
<keyword evidence="5 6" id="KW-0472">Membrane</keyword>
<protein>
    <submittedName>
        <fullName evidence="7">Sugar ABC transporter permease YjfF</fullName>
    </submittedName>
</protein>
<accession>A0A9D2Q753</accession>
<feature type="transmembrane region" description="Helical" evidence="6">
    <location>
        <begin position="284"/>
        <end position="310"/>
    </location>
</feature>
<evidence type="ECO:0000256" key="3">
    <source>
        <dbReference type="ARBA" id="ARBA00022692"/>
    </source>
</evidence>
<dbReference type="PANTHER" id="PTHR32196">
    <property type="entry name" value="ABC TRANSPORTER PERMEASE PROTEIN YPHD-RELATED-RELATED"/>
    <property type="match status" value="1"/>
</dbReference>
<feature type="transmembrane region" description="Helical" evidence="6">
    <location>
        <begin position="192"/>
        <end position="212"/>
    </location>
</feature>
<evidence type="ECO:0000256" key="6">
    <source>
        <dbReference type="SAM" id="Phobius"/>
    </source>
</evidence>
<reference evidence="7" key="1">
    <citation type="journal article" date="2021" name="PeerJ">
        <title>Extensive microbial diversity within the chicken gut microbiome revealed by metagenomics and culture.</title>
        <authorList>
            <person name="Gilroy R."/>
            <person name="Ravi A."/>
            <person name="Getino M."/>
            <person name="Pursley I."/>
            <person name="Horton D.L."/>
            <person name="Alikhan N.F."/>
            <person name="Baker D."/>
            <person name="Gharbi K."/>
            <person name="Hall N."/>
            <person name="Watson M."/>
            <person name="Adriaenssens E.M."/>
            <person name="Foster-Nyarko E."/>
            <person name="Jarju S."/>
            <person name="Secka A."/>
            <person name="Antonio M."/>
            <person name="Oren A."/>
            <person name="Chaudhuri R.R."/>
            <person name="La Ragione R."/>
            <person name="Hildebrand F."/>
            <person name="Pallen M.J."/>
        </authorList>
    </citation>
    <scope>NUCLEOTIDE SEQUENCE</scope>
    <source>
        <strain evidence="7">CHK196-7946</strain>
    </source>
</reference>
<evidence type="ECO:0000256" key="2">
    <source>
        <dbReference type="ARBA" id="ARBA00022475"/>
    </source>
</evidence>
<dbReference type="Proteomes" id="UP000823902">
    <property type="component" value="Unassembled WGS sequence"/>
</dbReference>
<dbReference type="GO" id="GO:0005886">
    <property type="term" value="C:plasma membrane"/>
    <property type="evidence" value="ECO:0007669"/>
    <property type="project" value="UniProtKB-SubCell"/>
</dbReference>
<feature type="transmembrane region" description="Helical" evidence="6">
    <location>
        <begin position="322"/>
        <end position="343"/>
    </location>
</feature>
<dbReference type="InterPro" id="IPR001851">
    <property type="entry name" value="ABC_transp_permease"/>
</dbReference>
<keyword evidence="4 6" id="KW-1133">Transmembrane helix</keyword>
<proteinExistence type="predicted"/>
<dbReference type="CDD" id="cd06579">
    <property type="entry name" value="TM_PBP1_transp_AraH_like"/>
    <property type="match status" value="1"/>
</dbReference>
<feature type="transmembrane region" description="Helical" evidence="6">
    <location>
        <begin position="26"/>
        <end position="47"/>
    </location>
</feature>
<feature type="transmembrane region" description="Helical" evidence="6">
    <location>
        <begin position="112"/>
        <end position="133"/>
    </location>
</feature>
<evidence type="ECO:0000313" key="7">
    <source>
        <dbReference type="EMBL" id="HJC74152.1"/>
    </source>
</evidence>
<dbReference type="AlphaFoldDB" id="A0A9D2Q753"/>
<feature type="transmembrane region" description="Helical" evidence="6">
    <location>
        <begin position="59"/>
        <end position="79"/>
    </location>
</feature>
<evidence type="ECO:0000256" key="1">
    <source>
        <dbReference type="ARBA" id="ARBA00004651"/>
    </source>
</evidence>
<feature type="transmembrane region" description="Helical" evidence="6">
    <location>
        <begin position="243"/>
        <end position="263"/>
    </location>
</feature>
<keyword evidence="2" id="KW-1003">Cell membrane</keyword>
<evidence type="ECO:0000256" key="4">
    <source>
        <dbReference type="ARBA" id="ARBA00022989"/>
    </source>
</evidence>
<evidence type="ECO:0000256" key="5">
    <source>
        <dbReference type="ARBA" id="ARBA00023136"/>
    </source>
</evidence>
<organism evidence="7 8">
    <name type="scientific">Candidatus Mediterraneibacter faecavium</name>
    <dbReference type="NCBI Taxonomy" id="2838668"/>
    <lineage>
        <taxon>Bacteria</taxon>
        <taxon>Bacillati</taxon>
        <taxon>Bacillota</taxon>
        <taxon>Clostridia</taxon>
        <taxon>Lachnospirales</taxon>
        <taxon>Lachnospiraceae</taxon>
        <taxon>Mediterraneibacter</taxon>
    </lineage>
</organism>
<reference evidence="7" key="2">
    <citation type="submission" date="2021-04" db="EMBL/GenBank/DDBJ databases">
        <authorList>
            <person name="Gilroy R."/>
        </authorList>
    </citation>
    <scope>NUCLEOTIDE SEQUENCE</scope>
    <source>
        <strain evidence="7">CHK196-7946</strain>
    </source>
</reference>
<dbReference type="EMBL" id="DWVY01000019">
    <property type="protein sequence ID" value="HJC74152.1"/>
    <property type="molecule type" value="Genomic_DNA"/>
</dbReference>
<dbReference type="Pfam" id="PF02653">
    <property type="entry name" value="BPD_transp_2"/>
    <property type="match status" value="1"/>
</dbReference>